<feature type="chain" id="PRO_5003406225" evidence="1">
    <location>
        <begin position="17"/>
        <end position="89"/>
    </location>
</feature>
<organism evidence="3">
    <name type="scientific">Caenorhabditis brenneri</name>
    <name type="common">Nematode worm</name>
    <dbReference type="NCBI Taxonomy" id="135651"/>
    <lineage>
        <taxon>Eukaryota</taxon>
        <taxon>Metazoa</taxon>
        <taxon>Ecdysozoa</taxon>
        <taxon>Nematoda</taxon>
        <taxon>Chromadorea</taxon>
        <taxon>Rhabditida</taxon>
        <taxon>Rhabditina</taxon>
        <taxon>Rhabditomorpha</taxon>
        <taxon>Rhabditoidea</taxon>
        <taxon>Rhabditidae</taxon>
        <taxon>Peloderinae</taxon>
        <taxon>Caenorhabditis</taxon>
    </lineage>
</organism>
<name>G0NQB9_CAEBE</name>
<protein>
    <submittedName>
        <fullName evidence="2">Uncharacterized protein</fullName>
    </submittedName>
</protein>
<evidence type="ECO:0000313" key="3">
    <source>
        <dbReference type="Proteomes" id="UP000008068"/>
    </source>
</evidence>
<keyword evidence="1" id="KW-0732">Signal</keyword>
<proteinExistence type="predicted"/>
<keyword evidence="3" id="KW-1185">Reference proteome</keyword>
<dbReference type="Proteomes" id="UP000008068">
    <property type="component" value="Unassembled WGS sequence"/>
</dbReference>
<evidence type="ECO:0000313" key="2">
    <source>
        <dbReference type="EMBL" id="EGT35581.1"/>
    </source>
</evidence>
<accession>G0NQB9</accession>
<gene>
    <name evidence="2" type="ORF">CAEBREN_19357</name>
</gene>
<feature type="signal peptide" evidence="1">
    <location>
        <begin position="1"/>
        <end position="16"/>
    </location>
</feature>
<dbReference type="InParanoid" id="G0NQB9"/>
<dbReference type="EMBL" id="GL379924">
    <property type="protein sequence ID" value="EGT35581.1"/>
    <property type="molecule type" value="Genomic_DNA"/>
</dbReference>
<dbReference type="Pfam" id="PF02343">
    <property type="entry name" value="TRA-1_regulated"/>
    <property type="match status" value="1"/>
</dbReference>
<dbReference type="InterPro" id="IPR003326">
    <property type="entry name" value="TRA-1_regulated"/>
</dbReference>
<evidence type="ECO:0000256" key="1">
    <source>
        <dbReference type="SAM" id="SignalP"/>
    </source>
</evidence>
<sequence>MNLLLLISLLITGVSSQNNHGCKTDCDCPDFAEHVTYNGNQEYERIDSCTFKLACRYGAYTFVRFLWDESEIEIPSGSDAIVFVSSKKK</sequence>
<reference evidence="3" key="1">
    <citation type="submission" date="2011-07" db="EMBL/GenBank/DDBJ databases">
        <authorList>
            <consortium name="Caenorhabditis brenneri Sequencing and Analysis Consortium"/>
            <person name="Wilson R.K."/>
        </authorList>
    </citation>
    <scope>NUCLEOTIDE SEQUENCE [LARGE SCALE GENOMIC DNA]</scope>
    <source>
        <strain evidence="3">PB2801</strain>
    </source>
</reference>
<dbReference type="AlphaFoldDB" id="G0NQB9"/>
<dbReference type="HOGENOM" id="CLU_2456754_0_0_1"/>